<keyword evidence="2" id="KW-1185">Reference proteome</keyword>
<dbReference type="GO" id="GO:0016301">
    <property type="term" value="F:kinase activity"/>
    <property type="evidence" value="ECO:0007669"/>
    <property type="project" value="UniProtKB-KW"/>
</dbReference>
<feature type="non-terminal residue" evidence="1">
    <location>
        <position position="1"/>
    </location>
</feature>
<proteinExistence type="predicted"/>
<reference evidence="1 2" key="1">
    <citation type="submission" date="2015-07" db="EMBL/GenBank/DDBJ databases">
        <authorList>
            <person name="Ju K.-S."/>
            <person name="Doroghazi J.R."/>
            <person name="Metcalf W.W."/>
        </authorList>
    </citation>
    <scope>NUCLEOTIDE SEQUENCE [LARGE SCALE GENOMIC DNA]</scope>
    <source>
        <strain evidence="1 2">NRRL B-3589</strain>
    </source>
</reference>
<dbReference type="Proteomes" id="UP000037020">
    <property type="component" value="Unassembled WGS sequence"/>
</dbReference>
<evidence type="ECO:0000313" key="1">
    <source>
        <dbReference type="EMBL" id="KOG91329.1"/>
    </source>
</evidence>
<dbReference type="Gene3D" id="3.40.50.300">
    <property type="entry name" value="P-loop containing nucleotide triphosphate hydrolases"/>
    <property type="match status" value="1"/>
</dbReference>
<dbReference type="InterPro" id="IPR027417">
    <property type="entry name" value="P-loop_NTPase"/>
</dbReference>
<protein>
    <submittedName>
        <fullName evidence="1">Dephospho-CoA kinase</fullName>
    </submittedName>
</protein>
<dbReference type="EMBL" id="LGUT01000309">
    <property type="protein sequence ID" value="KOG91329.1"/>
    <property type="molecule type" value="Genomic_DNA"/>
</dbReference>
<name>A0ABR5JD62_9ACTN</name>
<keyword evidence="1" id="KW-0418">Kinase</keyword>
<comment type="caution">
    <text evidence="1">The sequence shown here is derived from an EMBL/GenBank/DDBJ whole genome shotgun (WGS) entry which is preliminary data.</text>
</comment>
<gene>
    <name evidence="1" type="ORF">ADK38_03785</name>
</gene>
<organism evidence="1 2">
    <name type="scientific">Streptomyces varsoviensis</name>
    <dbReference type="NCBI Taxonomy" id="67373"/>
    <lineage>
        <taxon>Bacteria</taxon>
        <taxon>Bacillati</taxon>
        <taxon>Actinomycetota</taxon>
        <taxon>Actinomycetes</taxon>
        <taxon>Kitasatosporales</taxon>
        <taxon>Streptomycetaceae</taxon>
        <taxon>Streptomyces</taxon>
    </lineage>
</organism>
<evidence type="ECO:0000313" key="2">
    <source>
        <dbReference type="Proteomes" id="UP000037020"/>
    </source>
</evidence>
<accession>A0ABR5JD62</accession>
<sequence>AQATREERLAVADLVIDNDGPREALEPQVREVWAELVERAEALSGPAPR</sequence>
<keyword evidence="1" id="KW-0808">Transferase</keyword>